<dbReference type="SUPFAM" id="SSF52540">
    <property type="entry name" value="P-loop containing nucleoside triphosphate hydrolases"/>
    <property type="match status" value="1"/>
</dbReference>
<evidence type="ECO:0000256" key="1">
    <source>
        <dbReference type="ARBA" id="ARBA00009922"/>
    </source>
</evidence>
<dbReference type="GO" id="GO:0016787">
    <property type="term" value="F:hydrolase activity"/>
    <property type="evidence" value="ECO:0007669"/>
    <property type="project" value="UniProtKB-UniRule"/>
</dbReference>
<accession>A0A9D1LB15</accession>
<keyword evidence="6" id="KW-0238">DNA-binding</keyword>
<comment type="similarity">
    <text evidence="1">Belongs to the helicase family. UvrD subfamily.</text>
</comment>
<dbReference type="Gene3D" id="1.10.10.160">
    <property type="match status" value="1"/>
</dbReference>
<keyword evidence="5 11" id="KW-0067">ATP-binding</keyword>
<dbReference type="InterPro" id="IPR014016">
    <property type="entry name" value="UvrD-like_ATP-bd"/>
</dbReference>
<proteinExistence type="inferred from homology"/>
<dbReference type="InterPro" id="IPR000212">
    <property type="entry name" value="DNA_helicase_UvrD/REP"/>
</dbReference>
<evidence type="ECO:0000313" key="13">
    <source>
        <dbReference type="EMBL" id="HIU29842.1"/>
    </source>
</evidence>
<dbReference type="PROSITE" id="PS51198">
    <property type="entry name" value="UVRD_HELICASE_ATP_BIND"/>
    <property type="match status" value="1"/>
</dbReference>
<dbReference type="Gene3D" id="1.10.486.10">
    <property type="entry name" value="PCRA, domain 4"/>
    <property type="match status" value="1"/>
</dbReference>
<reference evidence="13" key="1">
    <citation type="submission" date="2020-10" db="EMBL/GenBank/DDBJ databases">
        <authorList>
            <person name="Gilroy R."/>
        </authorList>
    </citation>
    <scope>NUCLEOTIDE SEQUENCE</scope>
    <source>
        <strain evidence="13">CHK195-4489</strain>
    </source>
</reference>
<reference evidence="13" key="2">
    <citation type="journal article" date="2021" name="PeerJ">
        <title>Extensive microbial diversity within the chicken gut microbiome revealed by metagenomics and culture.</title>
        <authorList>
            <person name="Gilroy R."/>
            <person name="Ravi A."/>
            <person name="Getino M."/>
            <person name="Pursley I."/>
            <person name="Horton D.L."/>
            <person name="Alikhan N.F."/>
            <person name="Baker D."/>
            <person name="Gharbi K."/>
            <person name="Hall N."/>
            <person name="Watson M."/>
            <person name="Adriaenssens E.M."/>
            <person name="Foster-Nyarko E."/>
            <person name="Jarju S."/>
            <person name="Secka A."/>
            <person name="Antonio M."/>
            <person name="Oren A."/>
            <person name="Chaudhuri R.R."/>
            <person name="La Ragione R."/>
            <person name="Hildebrand F."/>
            <person name="Pallen M.J."/>
        </authorList>
    </citation>
    <scope>NUCLEOTIDE SEQUENCE</scope>
    <source>
        <strain evidence="13">CHK195-4489</strain>
    </source>
</reference>
<dbReference type="CDD" id="cd17932">
    <property type="entry name" value="DEXQc_UvrD"/>
    <property type="match status" value="1"/>
</dbReference>
<evidence type="ECO:0000256" key="10">
    <source>
        <dbReference type="ARBA" id="ARBA00048988"/>
    </source>
</evidence>
<evidence type="ECO:0000256" key="6">
    <source>
        <dbReference type="ARBA" id="ARBA00023125"/>
    </source>
</evidence>
<keyword evidence="2 11" id="KW-0547">Nucleotide-binding</keyword>
<dbReference type="EMBL" id="DVMM01000126">
    <property type="protein sequence ID" value="HIU29842.1"/>
    <property type="molecule type" value="Genomic_DNA"/>
</dbReference>
<evidence type="ECO:0000256" key="5">
    <source>
        <dbReference type="ARBA" id="ARBA00022840"/>
    </source>
</evidence>
<dbReference type="Proteomes" id="UP000824089">
    <property type="component" value="Unassembled WGS sequence"/>
</dbReference>
<dbReference type="AlphaFoldDB" id="A0A9D1LB15"/>
<comment type="caution">
    <text evidence="13">The sequence shown here is derived from an EMBL/GenBank/DDBJ whole genome shotgun (WGS) entry which is preliminary data.</text>
</comment>
<evidence type="ECO:0000256" key="2">
    <source>
        <dbReference type="ARBA" id="ARBA00022741"/>
    </source>
</evidence>
<dbReference type="Gene3D" id="3.40.50.300">
    <property type="entry name" value="P-loop containing nucleotide triphosphate hydrolases"/>
    <property type="match status" value="3"/>
</dbReference>
<evidence type="ECO:0000256" key="3">
    <source>
        <dbReference type="ARBA" id="ARBA00022801"/>
    </source>
</evidence>
<dbReference type="InterPro" id="IPR027417">
    <property type="entry name" value="P-loop_NTPase"/>
</dbReference>
<evidence type="ECO:0000256" key="8">
    <source>
        <dbReference type="ARBA" id="ARBA00034617"/>
    </source>
</evidence>
<evidence type="ECO:0000256" key="9">
    <source>
        <dbReference type="ARBA" id="ARBA00034808"/>
    </source>
</evidence>
<dbReference type="PANTHER" id="PTHR11070:SF2">
    <property type="entry name" value="ATP-DEPENDENT DNA HELICASE SRS2"/>
    <property type="match status" value="1"/>
</dbReference>
<feature type="domain" description="UvrD-like helicase ATP-binding" evidence="12">
    <location>
        <begin position="5"/>
        <end position="279"/>
    </location>
</feature>
<comment type="catalytic activity">
    <reaction evidence="8">
        <text>Couples ATP hydrolysis with the unwinding of duplex DNA by translocating in the 3'-5' direction.</text>
        <dbReference type="EC" id="5.6.2.4"/>
    </reaction>
</comment>
<evidence type="ECO:0000313" key="14">
    <source>
        <dbReference type="Proteomes" id="UP000824089"/>
    </source>
</evidence>
<organism evidence="13 14">
    <name type="scientific">Candidatus Egerieisoma faecipullorum</name>
    <dbReference type="NCBI Taxonomy" id="2840963"/>
    <lineage>
        <taxon>Bacteria</taxon>
        <taxon>Bacillati</taxon>
        <taxon>Bacillota</taxon>
        <taxon>Clostridia</taxon>
        <taxon>Eubacteriales</taxon>
        <taxon>Clostridiaceae</taxon>
        <taxon>Clostridiaceae incertae sedis</taxon>
        <taxon>Candidatus Egerieisoma</taxon>
    </lineage>
</organism>
<dbReference type="Pfam" id="PF00580">
    <property type="entry name" value="UvrD-helicase"/>
    <property type="match status" value="1"/>
</dbReference>
<gene>
    <name evidence="13" type="ORF">IAD50_06040</name>
</gene>
<dbReference type="GO" id="GO:0005524">
    <property type="term" value="F:ATP binding"/>
    <property type="evidence" value="ECO:0007669"/>
    <property type="project" value="UniProtKB-UniRule"/>
</dbReference>
<feature type="binding site" evidence="11">
    <location>
        <begin position="26"/>
        <end position="33"/>
    </location>
    <ligand>
        <name>ATP</name>
        <dbReference type="ChEBI" id="CHEBI:30616"/>
    </ligand>
</feature>
<dbReference type="EC" id="5.6.2.4" evidence="9"/>
<comment type="catalytic activity">
    <reaction evidence="10">
        <text>ATP + H2O = ADP + phosphate + H(+)</text>
        <dbReference type="Rhea" id="RHEA:13065"/>
        <dbReference type="ChEBI" id="CHEBI:15377"/>
        <dbReference type="ChEBI" id="CHEBI:15378"/>
        <dbReference type="ChEBI" id="CHEBI:30616"/>
        <dbReference type="ChEBI" id="CHEBI:43474"/>
        <dbReference type="ChEBI" id="CHEBI:456216"/>
        <dbReference type="EC" id="5.6.2.4"/>
    </reaction>
</comment>
<keyword evidence="7" id="KW-0413">Isomerase</keyword>
<dbReference type="Pfam" id="PF13361">
    <property type="entry name" value="UvrD_C"/>
    <property type="match status" value="2"/>
</dbReference>
<dbReference type="GO" id="GO:0003677">
    <property type="term" value="F:DNA binding"/>
    <property type="evidence" value="ECO:0007669"/>
    <property type="project" value="UniProtKB-KW"/>
</dbReference>
<keyword evidence="4 11" id="KW-0347">Helicase</keyword>
<dbReference type="GO" id="GO:0000725">
    <property type="term" value="P:recombinational repair"/>
    <property type="evidence" value="ECO:0007669"/>
    <property type="project" value="TreeGrafter"/>
</dbReference>
<name>A0A9D1LB15_9CLOT</name>
<protein>
    <recommendedName>
        <fullName evidence="9">DNA 3'-5' helicase</fullName>
        <ecNumber evidence="9">5.6.2.4</ecNumber>
    </recommendedName>
</protein>
<keyword evidence="3 11" id="KW-0378">Hydrolase</keyword>
<dbReference type="GO" id="GO:0043138">
    <property type="term" value="F:3'-5' DNA helicase activity"/>
    <property type="evidence" value="ECO:0007669"/>
    <property type="project" value="UniProtKB-EC"/>
</dbReference>
<evidence type="ECO:0000256" key="7">
    <source>
        <dbReference type="ARBA" id="ARBA00023235"/>
    </source>
</evidence>
<dbReference type="InterPro" id="IPR014017">
    <property type="entry name" value="DNA_helicase_UvrD-like_C"/>
</dbReference>
<evidence type="ECO:0000256" key="11">
    <source>
        <dbReference type="PROSITE-ProRule" id="PRU00560"/>
    </source>
</evidence>
<evidence type="ECO:0000256" key="4">
    <source>
        <dbReference type="ARBA" id="ARBA00022806"/>
    </source>
</evidence>
<sequence>MPDGRILNPEQQAAASHYTGPALTLAGPGSGKTTVLTERTLYLARRTRAPDRILSVTFTNAAGEEMRNRYQKAAAQFLPESRETAAPTFQTVHSFCNGLLRSYEMLAGICRRRIEGEKDEKTELLKQIYFEINGEAAEAYVLNQITRRQGGEEAEIKNIKRIIAAYERYKREHGLIDFDDMIALAAEILHSDGPLQRQIREAYQERLLFIQADEAQDLTETQFEVLRIVAAPRRNLFVVADDDQSIYGFRGASPSCLRAFYKSQPDCRLYRLSRNYRSIQNLVKISERFISVNTDRFEKKPYSKKEPGALPRIRACGGSLMQIKFLRKEIAVLARREPELTVGILYRNNISGLLTSAFLTKTGIAHELQGGLPETHSIPYVDEVLKEVRNGERMGGRILPRPAETFRRLLENGLERQFEAYCRQTRQHLRYKDAVLSFLLYLCSACDSYREAVSLLDQLDARGGCCRKASICLSTVHSAKGLEYDAVFVIDAVMGEFPGSGAVSGKLLEEERRLFYVALTRARKYFYVTYPLTRGISASPGTSEQESIFVSELRTCLRTLRQREIT</sequence>
<evidence type="ECO:0000259" key="12">
    <source>
        <dbReference type="PROSITE" id="PS51198"/>
    </source>
</evidence>
<dbReference type="InterPro" id="IPR013986">
    <property type="entry name" value="DExx_box_DNA_helicase_dom_sf"/>
</dbReference>
<dbReference type="PANTHER" id="PTHR11070">
    <property type="entry name" value="UVRD / RECB / PCRA DNA HELICASE FAMILY MEMBER"/>
    <property type="match status" value="1"/>
</dbReference>